<sequence length="111" mass="12741">KEPKRTDLDSGTLNTSTTSLSSLPELVERVEVEVWNSKIRMEQRHKAIKDSKQISNNIQILFGESLPSQIKTHPTPLMIIERAINVKHGTADQNKEQVQQFYTWHNSCVSR</sequence>
<dbReference type="AlphaFoldDB" id="A0AAV1RWQ6"/>
<feature type="non-terminal residue" evidence="1">
    <location>
        <position position="111"/>
    </location>
</feature>
<dbReference type="Proteomes" id="UP001314170">
    <property type="component" value="Unassembled WGS sequence"/>
</dbReference>
<feature type="non-terminal residue" evidence="1">
    <location>
        <position position="1"/>
    </location>
</feature>
<comment type="caution">
    <text evidence="1">The sequence shown here is derived from an EMBL/GenBank/DDBJ whole genome shotgun (WGS) entry which is preliminary data.</text>
</comment>
<evidence type="ECO:0000313" key="2">
    <source>
        <dbReference type="Proteomes" id="UP001314170"/>
    </source>
</evidence>
<reference evidence="1 2" key="1">
    <citation type="submission" date="2024-01" db="EMBL/GenBank/DDBJ databases">
        <authorList>
            <person name="Waweru B."/>
        </authorList>
    </citation>
    <scope>NUCLEOTIDE SEQUENCE [LARGE SCALE GENOMIC DNA]</scope>
</reference>
<organism evidence="1 2">
    <name type="scientific">Dovyalis caffra</name>
    <dbReference type="NCBI Taxonomy" id="77055"/>
    <lineage>
        <taxon>Eukaryota</taxon>
        <taxon>Viridiplantae</taxon>
        <taxon>Streptophyta</taxon>
        <taxon>Embryophyta</taxon>
        <taxon>Tracheophyta</taxon>
        <taxon>Spermatophyta</taxon>
        <taxon>Magnoliopsida</taxon>
        <taxon>eudicotyledons</taxon>
        <taxon>Gunneridae</taxon>
        <taxon>Pentapetalae</taxon>
        <taxon>rosids</taxon>
        <taxon>fabids</taxon>
        <taxon>Malpighiales</taxon>
        <taxon>Salicaceae</taxon>
        <taxon>Flacourtieae</taxon>
        <taxon>Dovyalis</taxon>
    </lineage>
</organism>
<proteinExistence type="predicted"/>
<evidence type="ECO:0000313" key="1">
    <source>
        <dbReference type="EMBL" id="CAK7339898.1"/>
    </source>
</evidence>
<name>A0AAV1RWQ6_9ROSI</name>
<accession>A0AAV1RWQ6</accession>
<protein>
    <submittedName>
        <fullName evidence="1">Uncharacterized protein</fullName>
    </submittedName>
</protein>
<dbReference type="EMBL" id="CAWUPB010001159">
    <property type="protein sequence ID" value="CAK7339898.1"/>
    <property type="molecule type" value="Genomic_DNA"/>
</dbReference>
<gene>
    <name evidence="1" type="ORF">DCAF_LOCUS14975</name>
</gene>
<keyword evidence="2" id="KW-1185">Reference proteome</keyword>